<evidence type="ECO:0000256" key="2">
    <source>
        <dbReference type="ARBA" id="ARBA00022741"/>
    </source>
</evidence>
<dbReference type="InterPro" id="IPR017871">
    <property type="entry name" value="ABC_transporter-like_CS"/>
</dbReference>
<dbReference type="Proteomes" id="UP000178606">
    <property type="component" value="Unassembled WGS sequence"/>
</dbReference>
<name>A0A1F6CSA9_HANXR</name>
<evidence type="ECO:0000313" key="6">
    <source>
        <dbReference type="Proteomes" id="UP000178606"/>
    </source>
</evidence>
<reference evidence="5 6" key="1">
    <citation type="journal article" date="2016" name="Nat. Commun.">
        <title>Thousands of microbial genomes shed light on interconnected biogeochemical processes in an aquifer system.</title>
        <authorList>
            <person name="Anantharaman K."/>
            <person name="Brown C.T."/>
            <person name="Hug L.A."/>
            <person name="Sharon I."/>
            <person name="Castelle C.J."/>
            <person name="Probst A.J."/>
            <person name="Thomas B.C."/>
            <person name="Singh A."/>
            <person name="Wilkins M.J."/>
            <person name="Karaoz U."/>
            <person name="Brodie E.L."/>
            <person name="Williams K.H."/>
            <person name="Hubbard S.S."/>
            <person name="Banfield J.F."/>
        </authorList>
    </citation>
    <scope>NUCLEOTIDE SEQUENCE [LARGE SCALE GENOMIC DNA]</scope>
    <source>
        <strain evidence="6">RIFCSPLOWO2_12_FULL_64_10</strain>
    </source>
</reference>
<keyword evidence="3 5" id="KW-0067">ATP-binding</keyword>
<evidence type="ECO:0000256" key="3">
    <source>
        <dbReference type="ARBA" id="ARBA00022840"/>
    </source>
</evidence>
<dbReference type="EMBL" id="MFKF01000162">
    <property type="protein sequence ID" value="OGG51970.1"/>
    <property type="molecule type" value="Genomic_DNA"/>
</dbReference>
<dbReference type="Pfam" id="PF00005">
    <property type="entry name" value="ABC_tran"/>
    <property type="match status" value="1"/>
</dbReference>
<dbReference type="InterPro" id="IPR003439">
    <property type="entry name" value="ABC_transporter-like_ATP-bd"/>
</dbReference>
<evidence type="ECO:0000313" key="5">
    <source>
        <dbReference type="EMBL" id="OGG51970.1"/>
    </source>
</evidence>
<dbReference type="CDD" id="cd03293">
    <property type="entry name" value="ABC_NrtD_SsuB_transporters"/>
    <property type="match status" value="1"/>
</dbReference>
<dbReference type="PANTHER" id="PTHR42788">
    <property type="entry name" value="TAURINE IMPORT ATP-BINDING PROTEIN-RELATED"/>
    <property type="match status" value="1"/>
</dbReference>
<accession>A0A1F6CSA9</accession>
<sequence>MPSVSRGDLAPRNEAIRAVGIEKVFQRDDSRVVALQDVDLAVPAGAFVSVIGPSGCGKTSFLRIVGDLEDPTSGEVLVHGHTPGEARRRREIGFIFQSPALLPWRTVAENVRLPGEIFGDASVSEQAQAVLDAVGLTGFERAYPRELSGGMQSRVSIARALTYHPALLLMDEPFGALDEITRERMQVELLRIWQARRTTVLFITHSLSEAVLLSDRVVVMSARPGRIVADIPVPFPRPRDADLRGDPEFVRMVEGLRGMLEG</sequence>
<dbReference type="InterPro" id="IPR050166">
    <property type="entry name" value="ABC_transporter_ATP-bind"/>
</dbReference>
<feature type="domain" description="ABC transporter" evidence="4">
    <location>
        <begin position="16"/>
        <end position="247"/>
    </location>
</feature>
<dbReference type="GO" id="GO:0016887">
    <property type="term" value="F:ATP hydrolysis activity"/>
    <property type="evidence" value="ECO:0007669"/>
    <property type="project" value="InterPro"/>
</dbReference>
<comment type="caution">
    <text evidence="5">The sequence shown here is derived from an EMBL/GenBank/DDBJ whole genome shotgun (WGS) entry which is preliminary data.</text>
</comment>
<dbReference type="PROSITE" id="PS50893">
    <property type="entry name" value="ABC_TRANSPORTER_2"/>
    <property type="match status" value="1"/>
</dbReference>
<protein>
    <submittedName>
        <fullName evidence="5">Sulfonate ABC transporter ATP-binding protein</fullName>
    </submittedName>
</protein>
<evidence type="ECO:0000259" key="4">
    <source>
        <dbReference type="PROSITE" id="PS50893"/>
    </source>
</evidence>
<dbReference type="InterPro" id="IPR003593">
    <property type="entry name" value="AAA+_ATPase"/>
</dbReference>
<evidence type="ECO:0000256" key="1">
    <source>
        <dbReference type="ARBA" id="ARBA00022448"/>
    </source>
</evidence>
<keyword evidence="2" id="KW-0547">Nucleotide-binding</keyword>
<organism evidence="5 6">
    <name type="scientific">Handelsmanbacteria sp. (strain RIFCSPLOWO2_12_FULL_64_10)</name>
    <dbReference type="NCBI Taxonomy" id="1817868"/>
    <lineage>
        <taxon>Bacteria</taxon>
        <taxon>Candidatus Handelsmaniibacteriota</taxon>
    </lineage>
</organism>
<dbReference type="GO" id="GO:0005524">
    <property type="term" value="F:ATP binding"/>
    <property type="evidence" value="ECO:0007669"/>
    <property type="project" value="UniProtKB-KW"/>
</dbReference>
<dbReference type="SUPFAM" id="SSF52540">
    <property type="entry name" value="P-loop containing nucleoside triphosphate hydrolases"/>
    <property type="match status" value="1"/>
</dbReference>
<proteinExistence type="predicted"/>
<dbReference type="Gene3D" id="3.40.50.300">
    <property type="entry name" value="P-loop containing nucleotide triphosphate hydrolases"/>
    <property type="match status" value="1"/>
</dbReference>
<keyword evidence="1" id="KW-0813">Transport</keyword>
<gene>
    <name evidence="5" type="ORF">A3F84_15240</name>
</gene>
<dbReference type="PROSITE" id="PS00211">
    <property type="entry name" value="ABC_TRANSPORTER_1"/>
    <property type="match status" value="1"/>
</dbReference>
<dbReference type="InterPro" id="IPR027417">
    <property type="entry name" value="P-loop_NTPase"/>
</dbReference>
<dbReference type="SMART" id="SM00382">
    <property type="entry name" value="AAA"/>
    <property type="match status" value="1"/>
</dbReference>
<dbReference type="PANTHER" id="PTHR42788:SF13">
    <property type="entry name" value="ALIPHATIC SULFONATES IMPORT ATP-BINDING PROTEIN SSUB"/>
    <property type="match status" value="1"/>
</dbReference>
<dbReference type="AlphaFoldDB" id="A0A1F6CSA9"/>